<evidence type="ECO:0000313" key="2">
    <source>
        <dbReference type="Proteomes" id="UP001595912"/>
    </source>
</evidence>
<gene>
    <name evidence="1" type="ORF">ACFPIJ_51130</name>
</gene>
<comment type="caution">
    <text evidence="1">The sequence shown here is derived from an EMBL/GenBank/DDBJ whole genome shotgun (WGS) entry which is preliminary data.</text>
</comment>
<keyword evidence="2" id="KW-1185">Reference proteome</keyword>
<accession>A0ABV9WBQ1</accession>
<protein>
    <submittedName>
        <fullName evidence="1">Uncharacterized protein</fullName>
    </submittedName>
</protein>
<organism evidence="1 2">
    <name type="scientific">Dactylosporangium cerinum</name>
    <dbReference type="NCBI Taxonomy" id="1434730"/>
    <lineage>
        <taxon>Bacteria</taxon>
        <taxon>Bacillati</taxon>
        <taxon>Actinomycetota</taxon>
        <taxon>Actinomycetes</taxon>
        <taxon>Micromonosporales</taxon>
        <taxon>Micromonosporaceae</taxon>
        <taxon>Dactylosporangium</taxon>
    </lineage>
</organism>
<dbReference type="Proteomes" id="UP001595912">
    <property type="component" value="Unassembled WGS sequence"/>
</dbReference>
<reference evidence="2" key="1">
    <citation type="journal article" date="2019" name="Int. J. Syst. Evol. Microbiol.">
        <title>The Global Catalogue of Microorganisms (GCM) 10K type strain sequencing project: providing services to taxonomists for standard genome sequencing and annotation.</title>
        <authorList>
            <consortium name="The Broad Institute Genomics Platform"/>
            <consortium name="The Broad Institute Genome Sequencing Center for Infectious Disease"/>
            <person name="Wu L."/>
            <person name="Ma J."/>
        </authorList>
    </citation>
    <scope>NUCLEOTIDE SEQUENCE [LARGE SCALE GENOMIC DNA]</scope>
    <source>
        <strain evidence="2">CGMCC 4.7152</strain>
    </source>
</reference>
<dbReference type="RefSeq" id="WP_380126768.1">
    <property type="nucleotide sequence ID" value="NZ_JBHSIU010000092.1"/>
</dbReference>
<proteinExistence type="predicted"/>
<sequence length="42" mass="4475">MREAGDAAGAEALAVRAANRGDTFALQALAMIREEAQGCRRR</sequence>
<name>A0ABV9WBQ1_9ACTN</name>
<evidence type="ECO:0000313" key="1">
    <source>
        <dbReference type="EMBL" id="MFC5006161.1"/>
    </source>
</evidence>
<dbReference type="EMBL" id="JBHSIU010000092">
    <property type="protein sequence ID" value="MFC5006161.1"/>
    <property type="molecule type" value="Genomic_DNA"/>
</dbReference>